<protein>
    <submittedName>
        <fullName evidence="1">RNA-directed DNA polymerase (Reverse transcriptase)</fullName>
    </submittedName>
</protein>
<name>A0A392V8L5_9FABA</name>
<comment type="caution">
    <text evidence="1">The sequence shown here is derived from an EMBL/GenBank/DDBJ whole genome shotgun (WGS) entry which is preliminary data.</text>
</comment>
<dbReference type="EMBL" id="LXQA011061058">
    <property type="protein sequence ID" value="MCI83185.1"/>
    <property type="molecule type" value="Genomic_DNA"/>
</dbReference>
<proteinExistence type="predicted"/>
<organism evidence="1 2">
    <name type="scientific">Trifolium medium</name>
    <dbReference type="NCBI Taxonomy" id="97028"/>
    <lineage>
        <taxon>Eukaryota</taxon>
        <taxon>Viridiplantae</taxon>
        <taxon>Streptophyta</taxon>
        <taxon>Embryophyta</taxon>
        <taxon>Tracheophyta</taxon>
        <taxon>Spermatophyta</taxon>
        <taxon>Magnoliopsida</taxon>
        <taxon>eudicotyledons</taxon>
        <taxon>Gunneridae</taxon>
        <taxon>Pentapetalae</taxon>
        <taxon>rosids</taxon>
        <taxon>fabids</taxon>
        <taxon>Fabales</taxon>
        <taxon>Fabaceae</taxon>
        <taxon>Papilionoideae</taxon>
        <taxon>50 kb inversion clade</taxon>
        <taxon>NPAAA clade</taxon>
        <taxon>Hologalegina</taxon>
        <taxon>IRL clade</taxon>
        <taxon>Trifolieae</taxon>
        <taxon>Trifolium</taxon>
    </lineage>
</organism>
<dbReference type="InterPro" id="IPR019791">
    <property type="entry name" value="Haem_peroxidase_animal"/>
</dbReference>
<evidence type="ECO:0000313" key="1">
    <source>
        <dbReference type="EMBL" id="MCI83185.1"/>
    </source>
</evidence>
<dbReference type="Gene3D" id="3.10.10.10">
    <property type="entry name" value="HIV Type 1 Reverse Transcriptase, subunit A, domain 1"/>
    <property type="match status" value="1"/>
</dbReference>
<dbReference type="PROSITE" id="PS50292">
    <property type="entry name" value="PEROXIDASE_3"/>
    <property type="match status" value="1"/>
</dbReference>
<reference evidence="1 2" key="1">
    <citation type="journal article" date="2018" name="Front. Plant Sci.">
        <title>Red Clover (Trifolium pratense) and Zigzag Clover (T. medium) - A Picture of Genomic Similarities and Differences.</title>
        <authorList>
            <person name="Dluhosova J."/>
            <person name="Istvanek J."/>
            <person name="Nedelnik J."/>
            <person name="Repkova J."/>
        </authorList>
    </citation>
    <scope>NUCLEOTIDE SEQUENCE [LARGE SCALE GENOMIC DNA]</scope>
    <source>
        <strain evidence="2">cv. 10/8</strain>
        <tissue evidence="1">Leaf</tissue>
    </source>
</reference>
<keyword evidence="1" id="KW-0695">RNA-directed DNA polymerase</keyword>
<dbReference type="AlphaFoldDB" id="A0A392V8L5"/>
<keyword evidence="1" id="KW-0808">Transferase</keyword>
<dbReference type="Proteomes" id="UP000265520">
    <property type="component" value="Unassembled WGS sequence"/>
</dbReference>
<evidence type="ECO:0000313" key="2">
    <source>
        <dbReference type="Proteomes" id="UP000265520"/>
    </source>
</evidence>
<sequence>MPGLDTSIVEHKLPLKPNCPSIKQKLRRTRPDMALKIWEEVKKQFDAGFLAVAKYPDWIANIV</sequence>
<dbReference type="SUPFAM" id="SSF56672">
    <property type="entry name" value="DNA/RNA polymerases"/>
    <property type="match status" value="1"/>
</dbReference>
<keyword evidence="2" id="KW-1185">Reference proteome</keyword>
<dbReference type="InterPro" id="IPR043502">
    <property type="entry name" value="DNA/RNA_pol_sf"/>
</dbReference>
<feature type="non-terminal residue" evidence="1">
    <location>
        <position position="63"/>
    </location>
</feature>
<dbReference type="GO" id="GO:0003964">
    <property type="term" value="F:RNA-directed DNA polymerase activity"/>
    <property type="evidence" value="ECO:0007669"/>
    <property type="project" value="UniProtKB-KW"/>
</dbReference>
<accession>A0A392V8L5</accession>
<keyword evidence="1" id="KW-0548">Nucleotidyltransferase</keyword>